<dbReference type="SUPFAM" id="SSF52540">
    <property type="entry name" value="P-loop containing nucleoside triphosphate hydrolases"/>
    <property type="match status" value="1"/>
</dbReference>
<dbReference type="Pfam" id="PF13347">
    <property type="entry name" value="MFS_2"/>
    <property type="match status" value="1"/>
</dbReference>
<dbReference type="InterPro" id="IPR001927">
    <property type="entry name" value="Na/Gal_symport"/>
</dbReference>
<feature type="transmembrane region" description="Helical" evidence="1">
    <location>
        <begin position="327"/>
        <end position="349"/>
    </location>
</feature>
<accession>I4EYL2</accession>
<dbReference type="GO" id="GO:0006814">
    <property type="term" value="P:sodium ion transport"/>
    <property type="evidence" value="ECO:0007669"/>
    <property type="project" value="InterPro"/>
</dbReference>
<dbReference type="KEGG" id="mmar:MODMU_3049"/>
<dbReference type="PATRIC" id="fig|477641.3.peg.2900"/>
<dbReference type="OrthoDB" id="3717977at2"/>
<evidence type="ECO:0000313" key="2">
    <source>
        <dbReference type="EMBL" id="CCH88475.1"/>
    </source>
</evidence>
<reference evidence="2 3" key="1">
    <citation type="journal article" date="2012" name="J. Bacteriol.">
        <title>Genome Sequence of Radiation-Resistant Modestobacter marinus Strain BC501, a Representative Actinobacterium That Thrives on Calcareous Stone Surfaces.</title>
        <authorList>
            <person name="Normand P."/>
            <person name="Gury J."/>
            <person name="Pujic P."/>
            <person name="Chouaia B."/>
            <person name="Crotti E."/>
            <person name="Brusetti L."/>
            <person name="Daffonchio D."/>
            <person name="Vacherie B."/>
            <person name="Barbe V."/>
            <person name="Medigue C."/>
            <person name="Calteau A."/>
            <person name="Ghodhbane-Gtari F."/>
            <person name="Essoussi I."/>
            <person name="Nouioui I."/>
            <person name="Abbassi-Ghozzi I."/>
            <person name="Gtari M."/>
        </authorList>
    </citation>
    <scope>NUCLEOTIDE SEQUENCE [LARGE SCALE GENOMIC DNA]</scope>
    <source>
        <strain evidence="3">BC 501</strain>
    </source>
</reference>
<feature type="transmembrane region" description="Helical" evidence="1">
    <location>
        <begin position="187"/>
        <end position="208"/>
    </location>
</feature>
<dbReference type="HOGENOM" id="CLU_384377_0_0_11"/>
<feature type="transmembrane region" description="Helical" evidence="1">
    <location>
        <begin position="118"/>
        <end position="137"/>
    </location>
</feature>
<dbReference type="eggNOG" id="COG2211">
    <property type="taxonomic scope" value="Bacteria"/>
</dbReference>
<evidence type="ECO:0000256" key="1">
    <source>
        <dbReference type="SAM" id="Phobius"/>
    </source>
</evidence>
<name>I4EYL2_MODI5</name>
<protein>
    <submittedName>
        <fullName evidence="2">Glucuronide transporter:cation symporter</fullName>
    </submittedName>
</protein>
<dbReference type="Proteomes" id="UP000006461">
    <property type="component" value="Chromosome"/>
</dbReference>
<gene>
    <name evidence="2" type="primary">uidB</name>
    <name evidence="2" type="ordered locus">MODMU_3049</name>
</gene>
<dbReference type="SUPFAM" id="SSF103473">
    <property type="entry name" value="MFS general substrate transporter"/>
    <property type="match status" value="1"/>
</dbReference>
<dbReference type="PANTHER" id="PTHR11328">
    <property type="entry name" value="MAJOR FACILITATOR SUPERFAMILY DOMAIN-CONTAINING PROTEIN"/>
    <property type="match status" value="1"/>
</dbReference>
<dbReference type="InterPro" id="IPR027417">
    <property type="entry name" value="P-loop_NTPase"/>
</dbReference>
<feature type="transmembrane region" description="Helical" evidence="1">
    <location>
        <begin position="90"/>
        <end position="112"/>
    </location>
</feature>
<organism evidence="2 3">
    <name type="scientific">Modestobacter italicus (strain DSM 44449 / CECT 9708 / BC 501)</name>
    <dbReference type="NCBI Taxonomy" id="2732864"/>
    <lineage>
        <taxon>Bacteria</taxon>
        <taxon>Bacillati</taxon>
        <taxon>Actinomycetota</taxon>
        <taxon>Actinomycetes</taxon>
        <taxon>Geodermatophilales</taxon>
        <taxon>Geodermatophilaceae</taxon>
        <taxon>Modestobacter</taxon>
    </lineage>
</organism>
<feature type="transmembrane region" description="Helical" evidence="1">
    <location>
        <begin position="239"/>
        <end position="264"/>
    </location>
</feature>
<sequence length="692" mass="73282">MVSDSTRTSADERLPRSRVVGYSLGDVANNVSFMMTSLFLMAYMTDIAGVPAAIAGIIYGVTKIWAGVTDLIAGNTVGRRETKWGRLRPWLIWVSPFLAISLVLLFSTPAGLGPTATIAWVLLFDAAFQLCYSFVNIPYGSLSAAMTENGTDRSRLSGARSIASSMTGVVLSLVLSPQFEDTTADDIRLRFTTATIILAVIALVLYWLCFRSTREVVPAGAGELTLKTTLQMVRRNKPLLVLCLGALFLLGASFTMNAVMLYYARDVLGSATSFTWLYLCQTIGTIAVASLIPAITERVGKRVGYVALAAVGVVGFVLIALTPTGDLLVALLAFLVFGAGFGGTNALMFSMQADTVDYGEWRTGTRAEGGSYSILSFVRKVGQGVGGFLGGAVIGAFGYTAGAQVQSPEAIQGIKIAAGWVPAALCVIAAVALWFYPLTNDEHREIVRELNDRRARHAFGEATAAGGAVSVADGEFVVAGPVITINEQYGAGASYVAARVAERLGVPYAGTRFSSEQLEQAEATQPAAASAAVTGSSAAAFGSGGMLGFLRSFSRTTTEGDASVSADALSDSRLIQQNVADVIDMVRDSGGVVVGRDATVILSEMQGALHVRLEAPLRTRVSRAAEAYGVSTEVAAQRQAREDRMRVLMSDRLMHWDPTDASRYDLVIDTSEISLDDAVDMIVAASEAKRAS</sequence>
<dbReference type="Gene3D" id="1.20.1250.20">
    <property type="entry name" value="MFS general substrate transporter like domains"/>
    <property type="match status" value="2"/>
</dbReference>
<dbReference type="NCBIfam" id="TIGR00792">
    <property type="entry name" value="gph"/>
    <property type="match status" value="1"/>
</dbReference>
<feature type="transmembrane region" description="Helical" evidence="1">
    <location>
        <begin position="276"/>
        <end position="296"/>
    </location>
</feature>
<dbReference type="InterPro" id="IPR039672">
    <property type="entry name" value="MFS_2"/>
</dbReference>
<dbReference type="InterPro" id="IPR036259">
    <property type="entry name" value="MFS_trans_sf"/>
</dbReference>
<feature type="transmembrane region" description="Helical" evidence="1">
    <location>
        <begin position="50"/>
        <end position="69"/>
    </location>
</feature>
<dbReference type="CDD" id="cd17332">
    <property type="entry name" value="MFS_MelB_like"/>
    <property type="match status" value="1"/>
</dbReference>
<feature type="transmembrane region" description="Helical" evidence="1">
    <location>
        <begin position="158"/>
        <end position="175"/>
    </location>
</feature>
<keyword evidence="1" id="KW-0812">Transmembrane</keyword>
<dbReference type="Pfam" id="PF13189">
    <property type="entry name" value="Cytidylate_kin2"/>
    <property type="match status" value="1"/>
</dbReference>
<feature type="transmembrane region" description="Helical" evidence="1">
    <location>
        <begin position="20"/>
        <end position="44"/>
    </location>
</feature>
<proteinExistence type="predicted"/>
<evidence type="ECO:0000313" key="3">
    <source>
        <dbReference type="Proteomes" id="UP000006461"/>
    </source>
</evidence>
<dbReference type="Gene3D" id="3.40.50.300">
    <property type="entry name" value="P-loop containing nucleotide triphosphate hydrolases"/>
    <property type="match status" value="1"/>
</dbReference>
<dbReference type="STRING" id="477641.MODMU_3049"/>
<keyword evidence="3" id="KW-1185">Reference proteome</keyword>
<dbReference type="PANTHER" id="PTHR11328:SF24">
    <property type="entry name" value="MAJOR FACILITATOR SUPERFAMILY (MFS) PROFILE DOMAIN-CONTAINING PROTEIN"/>
    <property type="match status" value="1"/>
</dbReference>
<feature type="transmembrane region" description="Helical" evidence="1">
    <location>
        <begin position="303"/>
        <end position="321"/>
    </location>
</feature>
<keyword evidence="1" id="KW-1133">Transmembrane helix</keyword>
<dbReference type="OMA" id="VGIYYVT"/>
<dbReference type="GO" id="GO:0008643">
    <property type="term" value="P:carbohydrate transport"/>
    <property type="evidence" value="ECO:0007669"/>
    <property type="project" value="InterPro"/>
</dbReference>
<dbReference type="GO" id="GO:0015293">
    <property type="term" value="F:symporter activity"/>
    <property type="evidence" value="ECO:0007669"/>
    <property type="project" value="InterPro"/>
</dbReference>
<dbReference type="AlphaFoldDB" id="I4EYL2"/>
<feature type="transmembrane region" description="Helical" evidence="1">
    <location>
        <begin position="416"/>
        <end position="436"/>
    </location>
</feature>
<dbReference type="EMBL" id="FO203431">
    <property type="protein sequence ID" value="CCH88475.1"/>
    <property type="molecule type" value="Genomic_DNA"/>
</dbReference>
<dbReference type="eggNOG" id="COG1102">
    <property type="taxonomic scope" value="Bacteria"/>
</dbReference>
<dbReference type="GO" id="GO:0005886">
    <property type="term" value="C:plasma membrane"/>
    <property type="evidence" value="ECO:0007669"/>
    <property type="project" value="TreeGrafter"/>
</dbReference>
<keyword evidence="1" id="KW-0472">Membrane</keyword>